<gene>
    <name evidence="1" type="ORF">HNR13_003881</name>
</gene>
<name>A0A853D2I4_9MICO</name>
<accession>A0A853D2I4</accession>
<dbReference type="AlphaFoldDB" id="A0A853D2I4"/>
<dbReference type="Proteomes" id="UP000578352">
    <property type="component" value="Unassembled WGS sequence"/>
</dbReference>
<protein>
    <submittedName>
        <fullName evidence="1">Uncharacterized protein</fullName>
    </submittedName>
</protein>
<sequence>MHGPSEELARSELLEWVHATLGQVQTMVPHSAAVEKFIEAASHMHDLRQAASALEKTHSTDDVDMIRFLRSYAVVTYSRTRGSNVRPDLDKFITFSEEDLELSSQLKTLRNKFAAHSENRMLTTTPVVDLRRQPDGTIAVDRVFALTVETPIPHEVIESFEVMLDRIIAQLTDALLPLKAAIAHEISQEVAEDMLANPKRLQFVPAPVSDWSPDGRRPRYPSSPFAPVYIVPGSATSTQVTITQ</sequence>
<organism evidence="1 2">
    <name type="scientific">Leifsonia shinshuensis</name>
    <dbReference type="NCBI Taxonomy" id="150026"/>
    <lineage>
        <taxon>Bacteria</taxon>
        <taxon>Bacillati</taxon>
        <taxon>Actinomycetota</taxon>
        <taxon>Actinomycetes</taxon>
        <taxon>Micrococcales</taxon>
        <taxon>Microbacteriaceae</taxon>
        <taxon>Leifsonia</taxon>
    </lineage>
</organism>
<evidence type="ECO:0000313" key="2">
    <source>
        <dbReference type="Proteomes" id="UP000578352"/>
    </source>
</evidence>
<evidence type="ECO:0000313" key="1">
    <source>
        <dbReference type="EMBL" id="NYJ25594.1"/>
    </source>
</evidence>
<reference evidence="1 2" key="1">
    <citation type="submission" date="2020-07" db="EMBL/GenBank/DDBJ databases">
        <title>Sequencing the genomes of 1000 actinobacteria strains.</title>
        <authorList>
            <person name="Klenk H.-P."/>
        </authorList>
    </citation>
    <scope>NUCLEOTIDE SEQUENCE [LARGE SCALE GENOMIC DNA]</scope>
    <source>
        <strain evidence="1 2">DSM 15165</strain>
    </source>
</reference>
<proteinExistence type="predicted"/>
<dbReference type="RefSeq" id="WP_179608375.1">
    <property type="nucleotide sequence ID" value="NZ_BAABEH010000001.1"/>
</dbReference>
<dbReference type="EMBL" id="JACCFL010000001">
    <property type="protein sequence ID" value="NYJ25594.1"/>
    <property type="molecule type" value="Genomic_DNA"/>
</dbReference>
<comment type="caution">
    <text evidence="1">The sequence shown here is derived from an EMBL/GenBank/DDBJ whole genome shotgun (WGS) entry which is preliminary data.</text>
</comment>